<organism evidence="1 2">
    <name type="scientific">Desulfofervidus auxilii</name>
    <dbReference type="NCBI Taxonomy" id="1621989"/>
    <lineage>
        <taxon>Bacteria</taxon>
        <taxon>Pseudomonadati</taxon>
        <taxon>Thermodesulfobacteriota</taxon>
        <taxon>Candidatus Desulfofervidia</taxon>
        <taxon>Candidatus Desulfofervidales</taxon>
        <taxon>Candidatus Desulfofervidaceae</taxon>
        <taxon>Candidatus Desulfofervidus</taxon>
    </lineage>
</organism>
<evidence type="ECO:0000313" key="1">
    <source>
        <dbReference type="EMBL" id="AMM40876.1"/>
    </source>
</evidence>
<dbReference type="EMBL" id="CP013015">
    <property type="protein sequence ID" value="AMM40876.1"/>
    <property type="molecule type" value="Genomic_DNA"/>
</dbReference>
<name>A0A7U4TI30_DESA2</name>
<evidence type="ECO:0000313" key="2">
    <source>
        <dbReference type="Proteomes" id="UP000070560"/>
    </source>
</evidence>
<proteinExistence type="predicted"/>
<keyword evidence="2" id="KW-1185">Reference proteome</keyword>
<reference evidence="1 2" key="1">
    <citation type="submission" date="2015-10" db="EMBL/GenBank/DDBJ databases">
        <title>Candidatus Desulfofervidus auxilii, a hydrogenotrophic sulfate-reducing bacterium involved in the thermophilic anaerobic oxidation of methane.</title>
        <authorList>
            <person name="Krukenberg V."/>
            <person name="Richter M."/>
            <person name="Wegener G."/>
        </authorList>
    </citation>
    <scope>NUCLEOTIDE SEQUENCE [LARGE SCALE GENOMIC DNA]</scope>
    <source>
        <strain evidence="1 2">HS1</strain>
    </source>
</reference>
<dbReference type="AlphaFoldDB" id="A0A7U4TI30"/>
<dbReference type="KEGG" id="daw:HS1_001072"/>
<dbReference type="Proteomes" id="UP000070560">
    <property type="component" value="Chromosome"/>
</dbReference>
<gene>
    <name evidence="1" type="ORF">HS1_001072</name>
</gene>
<accession>A0A7U4TI30</accession>
<protein>
    <submittedName>
        <fullName evidence="1">Uncharacterized protein</fullName>
    </submittedName>
</protein>
<sequence length="93" mass="10298">MHNPAPYVTTLLRPPSFCNFCLDVVLDDCNDPLEGGHILALKVDVIKQPPDNNFDKTSSQIQVDLNSPKPNVHIHGYTLQSNLLLPPLLLLSL</sequence>